<comment type="caution">
    <text evidence="1">The sequence shown here is derived from an EMBL/GenBank/DDBJ whole genome shotgun (WGS) entry which is preliminary data.</text>
</comment>
<dbReference type="AlphaFoldDB" id="A0A8X6J2D3"/>
<proteinExistence type="predicted"/>
<dbReference type="EMBL" id="BMAO01006209">
    <property type="protein sequence ID" value="GFR06953.1"/>
    <property type="molecule type" value="Genomic_DNA"/>
</dbReference>
<protein>
    <submittedName>
        <fullName evidence="1">Uncharacterized protein</fullName>
    </submittedName>
</protein>
<sequence length="71" mass="8078">MGEKKLSRPSVRLASLEEFQDEVARVKRPESFPPSPPPSTFPSWGFLCPRCFTRFESPSVRPRVSDELLGQ</sequence>
<reference evidence="1" key="1">
    <citation type="submission" date="2020-07" db="EMBL/GenBank/DDBJ databases">
        <title>Multicomponent nature underlies the extraordinary mechanical properties of spider dragline silk.</title>
        <authorList>
            <person name="Kono N."/>
            <person name="Nakamura H."/>
            <person name="Mori M."/>
            <person name="Yoshida Y."/>
            <person name="Ohtoshi R."/>
            <person name="Malay A.D."/>
            <person name="Moran D.A.P."/>
            <person name="Tomita M."/>
            <person name="Numata K."/>
            <person name="Arakawa K."/>
        </authorList>
    </citation>
    <scope>NUCLEOTIDE SEQUENCE</scope>
</reference>
<name>A0A8X6J2D3_TRICU</name>
<evidence type="ECO:0000313" key="2">
    <source>
        <dbReference type="Proteomes" id="UP000887116"/>
    </source>
</evidence>
<organism evidence="1 2">
    <name type="scientific">Trichonephila clavata</name>
    <name type="common">Joro spider</name>
    <name type="synonym">Nephila clavata</name>
    <dbReference type="NCBI Taxonomy" id="2740835"/>
    <lineage>
        <taxon>Eukaryota</taxon>
        <taxon>Metazoa</taxon>
        <taxon>Ecdysozoa</taxon>
        <taxon>Arthropoda</taxon>
        <taxon>Chelicerata</taxon>
        <taxon>Arachnida</taxon>
        <taxon>Araneae</taxon>
        <taxon>Araneomorphae</taxon>
        <taxon>Entelegynae</taxon>
        <taxon>Araneoidea</taxon>
        <taxon>Nephilidae</taxon>
        <taxon>Trichonephila</taxon>
    </lineage>
</organism>
<keyword evidence="2" id="KW-1185">Reference proteome</keyword>
<evidence type="ECO:0000313" key="1">
    <source>
        <dbReference type="EMBL" id="GFR06953.1"/>
    </source>
</evidence>
<accession>A0A8X6J2D3</accession>
<dbReference type="Proteomes" id="UP000887116">
    <property type="component" value="Unassembled WGS sequence"/>
</dbReference>
<gene>
    <name evidence="1" type="ORF">TNCT_115251</name>
</gene>